<dbReference type="EMBL" id="JTFC01000008">
    <property type="protein sequence ID" value="RUS57999.1"/>
    <property type="molecule type" value="Genomic_DNA"/>
</dbReference>
<keyword evidence="7" id="KW-1185">Reference proteome</keyword>
<dbReference type="GO" id="GO:0003700">
    <property type="term" value="F:DNA-binding transcription factor activity"/>
    <property type="evidence" value="ECO:0007669"/>
    <property type="project" value="TreeGrafter"/>
</dbReference>
<dbReference type="Gene3D" id="3.30.450.40">
    <property type="match status" value="1"/>
</dbReference>
<reference evidence="6 7" key="1">
    <citation type="submission" date="2014-11" db="EMBL/GenBank/DDBJ databases">
        <title>Genome sequence and analysis of novel Kurthia sp.</title>
        <authorList>
            <person name="Lawson J.N."/>
            <person name="Gonzalez J.E."/>
            <person name="Rinauldi L."/>
            <person name="Xuan Z."/>
            <person name="Firman A."/>
            <person name="Shaddox L."/>
            <person name="Trudeau A."/>
            <person name="Shah S."/>
            <person name="Reiman D."/>
        </authorList>
    </citation>
    <scope>NUCLEOTIDE SEQUENCE [LARGE SCALE GENOMIC DNA]</scope>
    <source>
        <strain evidence="6 7">3B1D</strain>
    </source>
</reference>
<dbReference type="GO" id="GO:0003677">
    <property type="term" value="F:DNA binding"/>
    <property type="evidence" value="ECO:0007669"/>
    <property type="project" value="UniProtKB-KW"/>
</dbReference>
<dbReference type="PANTHER" id="PTHR30136">
    <property type="entry name" value="HELIX-TURN-HELIX TRANSCRIPTIONAL REGULATOR, ICLR FAMILY"/>
    <property type="match status" value="1"/>
</dbReference>
<feature type="domain" description="IclR-ED" evidence="5">
    <location>
        <begin position="66"/>
        <end position="249"/>
    </location>
</feature>
<dbReference type="InterPro" id="IPR014757">
    <property type="entry name" value="Tscrpt_reg_IclR_C"/>
</dbReference>
<dbReference type="SUPFAM" id="SSF55781">
    <property type="entry name" value="GAF domain-like"/>
    <property type="match status" value="1"/>
</dbReference>
<dbReference type="Gene3D" id="1.10.10.10">
    <property type="entry name" value="Winged helix-like DNA-binding domain superfamily/Winged helix DNA-binding domain"/>
    <property type="match status" value="1"/>
</dbReference>
<comment type="caution">
    <text evidence="6">The sequence shown here is derived from an EMBL/GenBank/DDBJ whole genome shotgun (WGS) entry which is preliminary data.</text>
</comment>
<dbReference type="InterPro" id="IPR050707">
    <property type="entry name" value="HTH_MetabolicPath_Reg"/>
</dbReference>
<proteinExistence type="predicted"/>
<organism evidence="6 7">
    <name type="scientific">Candidatus Kurthia intestinigallinarum</name>
    <dbReference type="NCBI Taxonomy" id="1562256"/>
    <lineage>
        <taxon>Bacteria</taxon>
        <taxon>Bacillati</taxon>
        <taxon>Bacillota</taxon>
        <taxon>Bacilli</taxon>
        <taxon>Bacillales</taxon>
        <taxon>Caryophanaceae</taxon>
        <taxon>Kurthia</taxon>
    </lineage>
</organism>
<evidence type="ECO:0000256" key="1">
    <source>
        <dbReference type="ARBA" id="ARBA00023015"/>
    </source>
</evidence>
<keyword evidence="2" id="KW-0238">DNA-binding</keyword>
<dbReference type="InterPro" id="IPR036390">
    <property type="entry name" value="WH_DNA-bd_sf"/>
</dbReference>
<sequence length="252" mass="28604">MQSKNKTVMRSMEILNLFIRHAKLSFNEIVEYSGIPKTSAYRMVQTLEEMDLLDKDTNGHYSLGVLFLRFGHLVSERMDIRQLAMPAMEKLHKELGEAINLIIRDRDEAVYIEKIQSIQPVRLYTMIGRRTPLYAGACARVILSFLPAQEREEYLKRVELIPFAKGTISTIEELRHSISQARNVGYTISYSELEDFTAAIAFPILDYKGDIIAGISIAGIEKDYVGAELERFITLGKQAASDISTKLGYIES</sequence>
<evidence type="ECO:0000313" key="7">
    <source>
        <dbReference type="Proteomes" id="UP000288623"/>
    </source>
</evidence>
<dbReference type="Pfam" id="PF01614">
    <property type="entry name" value="IclR_C"/>
    <property type="match status" value="1"/>
</dbReference>
<evidence type="ECO:0000259" key="4">
    <source>
        <dbReference type="PROSITE" id="PS51077"/>
    </source>
</evidence>
<name>A0A433RXM9_9BACL</name>
<dbReference type="RefSeq" id="WP_126989333.1">
    <property type="nucleotide sequence ID" value="NZ_JTFC01000008.1"/>
</dbReference>
<dbReference type="SMART" id="SM00346">
    <property type="entry name" value="HTH_ICLR"/>
    <property type="match status" value="1"/>
</dbReference>
<dbReference type="SUPFAM" id="SSF46785">
    <property type="entry name" value="Winged helix' DNA-binding domain"/>
    <property type="match status" value="1"/>
</dbReference>
<dbReference type="Proteomes" id="UP000288623">
    <property type="component" value="Unassembled WGS sequence"/>
</dbReference>
<dbReference type="Pfam" id="PF09339">
    <property type="entry name" value="HTH_IclR"/>
    <property type="match status" value="1"/>
</dbReference>
<dbReference type="InterPro" id="IPR029016">
    <property type="entry name" value="GAF-like_dom_sf"/>
</dbReference>
<dbReference type="InterPro" id="IPR036388">
    <property type="entry name" value="WH-like_DNA-bd_sf"/>
</dbReference>
<feature type="domain" description="HTH iclR-type" evidence="4">
    <location>
        <begin position="5"/>
        <end position="65"/>
    </location>
</feature>
<dbReference type="AlphaFoldDB" id="A0A433RXM9"/>
<dbReference type="InterPro" id="IPR005471">
    <property type="entry name" value="Tscrpt_reg_IclR_N"/>
</dbReference>
<evidence type="ECO:0000256" key="2">
    <source>
        <dbReference type="ARBA" id="ARBA00023125"/>
    </source>
</evidence>
<dbReference type="PROSITE" id="PS51077">
    <property type="entry name" value="HTH_ICLR"/>
    <property type="match status" value="1"/>
</dbReference>
<dbReference type="PANTHER" id="PTHR30136:SF24">
    <property type="entry name" value="HTH-TYPE TRANSCRIPTIONAL REPRESSOR ALLR"/>
    <property type="match status" value="1"/>
</dbReference>
<dbReference type="OrthoDB" id="9791752at2"/>
<gene>
    <name evidence="6" type="ORF">QI30_02270</name>
</gene>
<keyword evidence="3" id="KW-0804">Transcription</keyword>
<protein>
    <submittedName>
        <fullName evidence="6">IclR family transcriptional regulator</fullName>
    </submittedName>
</protein>
<evidence type="ECO:0000256" key="3">
    <source>
        <dbReference type="ARBA" id="ARBA00023163"/>
    </source>
</evidence>
<evidence type="ECO:0000313" key="6">
    <source>
        <dbReference type="EMBL" id="RUS57999.1"/>
    </source>
</evidence>
<dbReference type="PROSITE" id="PS51078">
    <property type="entry name" value="ICLR_ED"/>
    <property type="match status" value="1"/>
</dbReference>
<keyword evidence="1" id="KW-0805">Transcription regulation</keyword>
<accession>A0A433RXM9</accession>
<dbReference type="GO" id="GO:0045892">
    <property type="term" value="P:negative regulation of DNA-templated transcription"/>
    <property type="evidence" value="ECO:0007669"/>
    <property type="project" value="UniProtKB-ARBA"/>
</dbReference>
<evidence type="ECO:0000259" key="5">
    <source>
        <dbReference type="PROSITE" id="PS51078"/>
    </source>
</evidence>